<keyword evidence="4" id="KW-0539">Nucleus</keyword>
<feature type="region of interest" description="Disordered" evidence="5">
    <location>
        <begin position="367"/>
        <end position="398"/>
    </location>
</feature>
<evidence type="ECO:0000256" key="2">
    <source>
        <dbReference type="ARBA" id="ARBA00010979"/>
    </source>
</evidence>
<keyword evidence="6" id="KW-0732">Signal</keyword>
<evidence type="ECO:0000256" key="6">
    <source>
        <dbReference type="SAM" id="SignalP"/>
    </source>
</evidence>
<dbReference type="Pfam" id="PF09368">
    <property type="entry name" value="Sas10"/>
    <property type="match status" value="1"/>
</dbReference>
<reference evidence="8 9" key="1">
    <citation type="submission" date="2019-02" db="EMBL/GenBank/DDBJ databases">
        <title>Genome sequencing of the rare red list fungi Bondarzewia mesenterica.</title>
        <authorList>
            <person name="Buettner E."/>
            <person name="Kellner H."/>
        </authorList>
    </citation>
    <scope>NUCLEOTIDE SEQUENCE [LARGE SCALE GENOMIC DNA]</scope>
    <source>
        <strain evidence="8 9">DSM 108281</strain>
    </source>
</reference>
<keyword evidence="9" id="KW-1185">Reference proteome</keyword>
<dbReference type="EMBL" id="SGPL01000643">
    <property type="protein sequence ID" value="THH09263.1"/>
    <property type="molecule type" value="Genomic_DNA"/>
</dbReference>
<dbReference type="OrthoDB" id="1924577at2759"/>
<dbReference type="GO" id="GO:0032040">
    <property type="term" value="C:small-subunit processome"/>
    <property type="evidence" value="ECO:0007669"/>
    <property type="project" value="TreeGrafter"/>
</dbReference>
<dbReference type="PANTHER" id="PTHR13237:SF8">
    <property type="entry name" value="SOMETHING ABOUT SILENCING PROTEIN 10"/>
    <property type="match status" value="1"/>
</dbReference>
<feature type="compositionally biased region" description="Acidic residues" evidence="5">
    <location>
        <begin position="41"/>
        <end position="51"/>
    </location>
</feature>
<gene>
    <name evidence="8" type="ORF">EW146_g8730</name>
</gene>
<dbReference type="InterPro" id="IPR018972">
    <property type="entry name" value="Sas10_C_dom"/>
</dbReference>
<feature type="region of interest" description="Disordered" evidence="5">
    <location>
        <begin position="36"/>
        <end position="158"/>
    </location>
</feature>
<evidence type="ECO:0000256" key="1">
    <source>
        <dbReference type="ARBA" id="ARBA00004123"/>
    </source>
</evidence>
<comment type="caution">
    <text evidence="8">The sequence shown here is derived from an EMBL/GenBank/DDBJ whole genome shotgun (WGS) entry which is preliminary data.</text>
</comment>
<feature type="chain" id="PRO_5020341486" description="Sas10 C-terminal domain-containing protein" evidence="6">
    <location>
        <begin position="28"/>
        <end position="648"/>
    </location>
</feature>
<feature type="compositionally biased region" description="Basic and acidic residues" evidence="5">
    <location>
        <begin position="78"/>
        <end position="90"/>
    </location>
</feature>
<comment type="similarity">
    <text evidence="2">Belongs to the SAS10 family.</text>
</comment>
<dbReference type="Proteomes" id="UP000310158">
    <property type="component" value="Unassembled WGS sequence"/>
</dbReference>
<feature type="compositionally biased region" description="Acidic residues" evidence="5">
    <location>
        <begin position="524"/>
        <end position="533"/>
    </location>
</feature>
<keyword evidence="3" id="KW-0597">Phosphoprotein</keyword>
<feature type="compositionally biased region" description="Acidic residues" evidence="5">
    <location>
        <begin position="135"/>
        <end position="147"/>
    </location>
</feature>
<feature type="domain" description="Sas10 C-terminal" evidence="7">
    <location>
        <begin position="576"/>
        <end position="648"/>
    </location>
</feature>
<feature type="region of interest" description="Disordered" evidence="5">
    <location>
        <begin position="462"/>
        <end position="541"/>
    </location>
</feature>
<feature type="compositionally biased region" description="Acidic residues" evidence="5">
    <location>
        <begin position="107"/>
        <end position="119"/>
    </location>
</feature>
<feature type="region of interest" description="Disordered" evidence="5">
    <location>
        <begin position="587"/>
        <end position="612"/>
    </location>
</feature>
<evidence type="ECO:0000256" key="4">
    <source>
        <dbReference type="ARBA" id="ARBA00023242"/>
    </source>
</evidence>
<dbReference type="GO" id="GO:0000462">
    <property type="term" value="P:maturation of SSU-rRNA from tricistronic rRNA transcript (SSU-rRNA, 5.8S rRNA, LSU-rRNA)"/>
    <property type="evidence" value="ECO:0007669"/>
    <property type="project" value="TreeGrafter"/>
</dbReference>
<feature type="compositionally biased region" description="Basic and acidic residues" evidence="5">
    <location>
        <begin position="148"/>
        <end position="158"/>
    </location>
</feature>
<feature type="compositionally biased region" description="Acidic residues" evidence="5">
    <location>
        <begin position="59"/>
        <end position="77"/>
    </location>
</feature>
<evidence type="ECO:0000259" key="7">
    <source>
        <dbReference type="Pfam" id="PF09368"/>
    </source>
</evidence>
<dbReference type="InterPro" id="IPR007146">
    <property type="entry name" value="Sas10/Utp3/C1D"/>
</dbReference>
<name>A0A4V3XDC6_9AGAM</name>
<feature type="compositionally biased region" description="Basic and acidic residues" evidence="5">
    <location>
        <begin position="481"/>
        <end position="500"/>
    </location>
</feature>
<evidence type="ECO:0000256" key="3">
    <source>
        <dbReference type="ARBA" id="ARBA00022553"/>
    </source>
</evidence>
<accession>A0A4V3XDC6</accession>
<dbReference type="Pfam" id="PF04000">
    <property type="entry name" value="Sas10_Utp3"/>
    <property type="match status" value="1"/>
</dbReference>
<evidence type="ECO:0000313" key="8">
    <source>
        <dbReference type="EMBL" id="THH09263.1"/>
    </source>
</evidence>
<feature type="compositionally biased region" description="Basic residues" evidence="5">
    <location>
        <begin position="592"/>
        <end position="609"/>
    </location>
</feature>
<proteinExistence type="inferred from homology"/>
<feature type="signal peptide" evidence="6">
    <location>
        <begin position="1"/>
        <end position="27"/>
    </location>
</feature>
<evidence type="ECO:0000256" key="5">
    <source>
        <dbReference type="SAM" id="MobiDB-lite"/>
    </source>
</evidence>
<organism evidence="8 9">
    <name type="scientific">Bondarzewia mesenterica</name>
    <dbReference type="NCBI Taxonomy" id="1095465"/>
    <lineage>
        <taxon>Eukaryota</taxon>
        <taxon>Fungi</taxon>
        <taxon>Dikarya</taxon>
        <taxon>Basidiomycota</taxon>
        <taxon>Agaricomycotina</taxon>
        <taxon>Agaricomycetes</taxon>
        <taxon>Russulales</taxon>
        <taxon>Bondarzewiaceae</taxon>
        <taxon>Bondarzewia</taxon>
    </lineage>
</organism>
<dbReference type="PANTHER" id="PTHR13237">
    <property type="entry name" value="SOMETHING ABOUT SILENCING PROTEIN 10-RELATED"/>
    <property type="match status" value="1"/>
</dbReference>
<evidence type="ECO:0000313" key="9">
    <source>
        <dbReference type="Proteomes" id="UP000310158"/>
    </source>
</evidence>
<dbReference type="AlphaFoldDB" id="A0A4V3XDC6"/>
<protein>
    <recommendedName>
        <fullName evidence="7">Sas10 C-terminal domain-containing protein</fullName>
    </recommendedName>
</protein>
<sequence>MKRTSVCYPSILFVIFCLSGCQHTVHASRDQILLDGGGYGEGDEEEGEEEVFALKGMPDSDDSEEEDMTSEDEDIEDEGGKVEELAEKQKVKAKTKGKTRPQQVPDASDESEDEEEEEGWGDKKSAYYSTNAAELDSEDEEANELEEQEARRLQSKARDVMGEDDFGLDDSASFCRDILEPPPKVVTQLLPQDKKSIIRHLEKTSPETLALANDWSDTADKLVRTQEKLKQIEADESDALSLGMLHLHYQALLSYATTLAFYLHLRASEKYSQRPEQLRSHPIFSRLVQLKQALSTLEELDFDLSDSELEEDDEEDDLDDDDLRELLESDRFNNKGMRTIKFDQGASKLDFEDLALLLEETEEDWNVPQSVRPKKKKAKTHMDLATEPPKKKRKTGKHVSAAAPVFDLVEPEFVPSKIANGTLITVDASADAYGDATALGAADAADKSARRKTLRFHTAKIESAHARRQGARVALGGDDDVPYRERKKERETRKAREAKARGLGMGGDDLNGEEPEPRKRARDDDEGESEGSGEEGTHGYYDLVRKEKKVMKELKKTGHDAAKMAVKLSVDEDGAEGPRALTRAILKNRGLTPHRSKSVRNPRVKKRQKFDKAKKVLASQKAIFKGGDASRYGGERTGISKVVKSVRF</sequence>
<comment type="subcellular location">
    <subcellularLocation>
        <location evidence="1">Nucleus</location>
    </subcellularLocation>
</comment>